<reference evidence="6" key="1">
    <citation type="submission" date="2022-07" db="EMBL/GenBank/DDBJ databases">
        <title>Phylogenomic reconstructions and comparative analyses of Kickxellomycotina fungi.</title>
        <authorList>
            <person name="Reynolds N.K."/>
            <person name="Stajich J.E."/>
            <person name="Barry K."/>
            <person name="Grigoriev I.V."/>
            <person name="Crous P."/>
            <person name="Smith M.E."/>
        </authorList>
    </citation>
    <scope>NUCLEOTIDE SEQUENCE</scope>
    <source>
        <strain evidence="6">RSA 861</strain>
    </source>
</reference>
<dbReference type="InterPro" id="IPR056366">
    <property type="entry name" value="Ribosomal_eL24"/>
</dbReference>
<dbReference type="CDD" id="cd00472">
    <property type="entry name" value="Ribosomal_L24e_L24"/>
    <property type="match status" value="1"/>
</dbReference>
<dbReference type="InterPro" id="IPR000988">
    <property type="entry name" value="Ribosomal_eL24-rel_N"/>
</dbReference>
<dbReference type="EMBL" id="JANBPT010000949">
    <property type="protein sequence ID" value="KAJ1911275.1"/>
    <property type="molecule type" value="Genomic_DNA"/>
</dbReference>
<evidence type="ECO:0000259" key="5">
    <source>
        <dbReference type="Pfam" id="PF01246"/>
    </source>
</evidence>
<dbReference type="PANTHER" id="PTHR10792:SF1">
    <property type="entry name" value="RIBOSOMAL PROTEIN L24"/>
    <property type="match status" value="1"/>
</dbReference>
<dbReference type="EMBL" id="JANBPT010000324">
    <property type="protein sequence ID" value="KAJ1923595.1"/>
    <property type="molecule type" value="Genomic_DNA"/>
</dbReference>
<dbReference type="PANTHER" id="PTHR10792">
    <property type="entry name" value="60S RIBOSOMAL PROTEIN L24"/>
    <property type="match status" value="1"/>
</dbReference>
<feature type="compositionally biased region" description="Basic and acidic residues" evidence="4">
    <location>
        <begin position="114"/>
        <end position="123"/>
    </location>
</feature>
<sequence length="152" mass="17336">MKLELCSFSGYKIYPGHGKTFVRSDSRTFRFLNNKAASFFLRKTNPRKVLWSVIYRRINRKGITEEASKKRSRRSVKHQRAIVGASLDTLKAQREQKPEVRAAIRQEAIEKAKASKKLNAEKKKAAKATQSKQTAENKVLKQTTRGSGNKGR</sequence>
<dbReference type="FunFam" id="2.30.170.20:FF:000002">
    <property type="entry name" value="60S ribosomal protein L24"/>
    <property type="match status" value="1"/>
</dbReference>
<dbReference type="GO" id="GO:0003729">
    <property type="term" value="F:mRNA binding"/>
    <property type="evidence" value="ECO:0007669"/>
    <property type="project" value="TreeGrafter"/>
</dbReference>
<dbReference type="InterPro" id="IPR023442">
    <property type="entry name" value="Ribosomal_eL24_CS"/>
</dbReference>
<evidence type="ECO:0000313" key="8">
    <source>
        <dbReference type="Proteomes" id="UP001150569"/>
    </source>
</evidence>
<dbReference type="SUPFAM" id="SSF57716">
    <property type="entry name" value="Glucocorticoid receptor-like (DNA-binding domain)"/>
    <property type="match status" value="1"/>
</dbReference>
<accession>A0A9W8DJY1</accession>
<comment type="caution">
    <text evidence="6">The sequence shown here is derived from an EMBL/GenBank/DDBJ whole genome shotgun (WGS) entry which is preliminary data.</text>
</comment>
<feature type="domain" description="Large ribosomal subunit protein eL24-related N-terminal" evidence="5">
    <location>
        <begin position="1"/>
        <end position="66"/>
    </location>
</feature>
<dbReference type="PROSITE" id="PS01073">
    <property type="entry name" value="RIBOSOMAL_L24E"/>
    <property type="match status" value="1"/>
</dbReference>
<dbReference type="OrthoDB" id="1727108at2759"/>
<dbReference type="Gene3D" id="6.10.250.1270">
    <property type="match status" value="1"/>
</dbReference>
<organism evidence="6 8">
    <name type="scientific">Tieghemiomyces parasiticus</name>
    <dbReference type="NCBI Taxonomy" id="78921"/>
    <lineage>
        <taxon>Eukaryota</taxon>
        <taxon>Fungi</taxon>
        <taxon>Fungi incertae sedis</taxon>
        <taxon>Zoopagomycota</taxon>
        <taxon>Kickxellomycotina</taxon>
        <taxon>Dimargaritomycetes</taxon>
        <taxon>Dimargaritales</taxon>
        <taxon>Dimargaritaceae</taxon>
        <taxon>Tieghemiomyces</taxon>
    </lineage>
</organism>
<evidence type="ECO:0000313" key="6">
    <source>
        <dbReference type="EMBL" id="KAJ1911275.1"/>
    </source>
</evidence>
<dbReference type="InterPro" id="IPR038630">
    <property type="entry name" value="L24e/L24_sf"/>
</dbReference>
<keyword evidence="3" id="KW-0687">Ribonucleoprotein</keyword>
<dbReference type="AlphaFoldDB" id="A0A9W8DJY1"/>
<dbReference type="GO" id="GO:0022625">
    <property type="term" value="C:cytosolic large ribosomal subunit"/>
    <property type="evidence" value="ECO:0007669"/>
    <property type="project" value="TreeGrafter"/>
</dbReference>
<evidence type="ECO:0000256" key="3">
    <source>
        <dbReference type="ARBA" id="ARBA00023274"/>
    </source>
</evidence>
<dbReference type="Proteomes" id="UP001150569">
    <property type="component" value="Unassembled WGS sequence"/>
</dbReference>
<feature type="compositionally biased region" description="Polar residues" evidence="4">
    <location>
        <begin position="140"/>
        <end position="152"/>
    </location>
</feature>
<keyword evidence="2 6" id="KW-0689">Ribosomal protein</keyword>
<proteinExistence type="inferred from homology"/>
<dbReference type="Pfam" id="PF01246">
    <property type="entry name" value="Ribosomal_L24e"/>
    <property type="match status" value="1"/>
</dbReference>
<dbReference type="GO" id="GO:0002181">
    <property type="term" value="P:cytoplasmic translation"/>
    <property type="evidence" value="ECO:0007669"/>
    <property type="project" value="TreeGrafter"/>
</dbReference>
<name>A0A9W8DJY1_9FUNG</name>
<gene>
    <name evidence="6" type="primary">RPL24_2</name>
    <name evidence="7" type="synonym">RPL24_1</name>
    <name evidence="7" type="ORF">IWQ60_005785</name>
    <name evidence="6" type="ORF">IWQ60_010218</name>
</gene>
<protein>
    <submittedName>
        <fullName evidence="6">60S ribosomal protein L24</fullName>
    </submittedName>
</protein>
<keyword evidence="8" id="KW-1185">Reference proteome</keyword>
<dbReference type="Gene3D" id="2.30.170.20">
    <property type="entry name" value="Ribosomal protein L24e"/>
    <property type="match status" value="1"/>
</dbReference>
<comment type="similarity">
    <text evidence="1">Belongs to the eukaryotic ribosomal protein eL24 family.</text>
</comment>
<dbReference type="GO" id="GO:0003735">
    <property type="term" value="F:structural constituent of ribosome"/>
    <property type="evidence" value="ECO:0007669"/>
    <property type="project" value="InterPro"/>
</dbReference>
<evidence type="ECO:0000313" key="7">
    <source>
        <dbReference type="EMBL" id="KAJ1923595.1"/>
    </source>
</evidence>
<feature type="region of interest" description="Disordered" evidence="4">
    <location>
        <begin position="114"/>
        <end position="152"/>
    </location>
</feature>
<evidence type="ECO:0000256" key="1">
    <source>
        <dbReference type="ARBA" id="ARBA00005647"/>
    </source>
</evidence>
<evidence type="ECO:0000256" key="2">
    <source>
        <dbReference type="ARBA" id="ARBA00022980"/>
    </source>
</evidence>
<evidence type="ECO:0000256" key="4">
    <source>
        <dbReference type="SAM" id="MobiDB-lite"/>
    </source>
</evidence>